<accession>A0A1E8Q911</accession>
<evidence type="ECO:0000313" key="2">
    <source>
        <dbReference type="EMBL" id="OFJ55113.1"/>
    </source>
</evidence>
<comment type="caution">
    <text evidence="2">The sequence shown here is derived from an EMBL/GenBank/DDBJ whole genome shotgun (WGS) entry which is preliminary data.</text>
</comment>
<reference evidence="2 3" key="1">
    <citation type="submission" date="2016-09" db="EMBL/GenBank/DDBJ databases">
        <title>genome sequence of Mycobacterium sp. 739 SCH.</title>
        <authorList>
            <person name="Greninger A.L."/>
            <person name="Qin X."/>
            <person name="Jerome K."/>
            <person name="Vora S."/>
            <person name="Quinn K."/>
        </authorList>
    </citation>
    <scope>NUCLEOTIDE SEQUENCE [LARGE SCALE GENOMIC DNA]</scope>
    <source>
        <strain evidence="2 3">SCH</strain>
    </source>
</reference>
<dbReference type="EMBL" id="MCHX01000006">
    <property type="protein sequence ID" value="OFJ55113.1"/>
    <property type="molecule type" value="Genomic_DNA"/>
</dbReference>
<proteinExistence type="predicted"/>
<name>A0A1E8Q911_9MYCO</name>
<evidence type="ECO:0000256" key="1">
    <source>
        <dbReference type="SAM" id="MobiDB-lite"/>
    </source>
</evidence>
<feature type="compositionally biased region" description="Basic residues" evidence="1">
    <location>
        <begin position="142"/>
        <end position="156"/>
    </location>
</feature>
<dbReference type="Proteomes" id="UP000178953">
    <property type="component" value="Unassembled WGS sequence"/>
</dbReference>
<protein>
    <submittedName>
        <fullName evidence="2">Transposase</fullName>
    </submittedName>
</protein>
<gene>
    <name evidence="2" type="ORF">BEL07_03955</name>
</gene>
<feature type="region of interest" description="Disordered" evidence="1">
    <location>
        <begin position="132"/>
        <end position="156"/>
    </location>
</feature>
<organism evidence="2 3">
    <name type="scientific">Mycolicibacterium grossiae</name>
    <dbReference type="NCBI Taxonomy" id="1552759"/>
    <lineage>
        <taxon>Bacteria</taxon>
        <taxon>Bacillati</taxon>
        <taxon>Actinomycetota</taxon>
        <taxon>Actinomycetes</taxon>
        <taxon>Mycobacteriales</taxon>
        <taxon>Mycobacteriaceae</taxon>
        <taxon>Mycolicibacterium</taxon>
    </lineage>
</organism>
<dbReference type="OrthoDB" id="4624666at2"/>
<dbReference type="AlphaFoldDB" id="A0A1E8Q911"/>
<keyword evidence="3" id="KW-1185">Reference proteome</keyword>
<dbReference type="RefSeq" id="WP_070351811.1">
    <property type="nucleotide sequence ID" value="NZ_CP043474.1"/>
</dbReference>
<evidence type="ECO:0000313" key="3">
    <source>
        <dbReference type="Proteomes" id="UP000178953"/>
    </source>
</evidence>
<sequence length="156" mass="17899">MSLHDDLENFATAAVSDWPKISLSGQLDVAIRDLYRAHLPFPQFWTPEEREEYVEEWASFDSQRLVTQFDDASDVVIDRFCRQNGYMPHQEDAAEMINKARKAAVYDLECCIAYLAEDLAQKAIHTAGRTVSSMTGCSPAARRSRRTRGRGRRRIR</sequence>